<organism evidence="1 2">
    <name type="scientific">Prevotella herbatica</name>
    <dbReference type="NCBI Taxonomy" id="2801997"/>
    <lineage>
        <taxon>Bacteria</taxon>
        <taxon>Pseudomonadati</taxon>
        <taxon>Bacteroidota</taxon>
        <taxon>Bacteroidia</taxon>
        <taxon>Bacteroidales</taxon>
        <taxon>Prevotellaceae</taxon>
        <taxon>Prevotella</taxon>
    </lineage>
</organism>
<evidence type="ECO:0008006" key="3">
    <source>
        <dbReference type="Google" id="ProtNLM"/>
    </source>
</evidence>
<protein>
    <recommendedName>
        <fullName evidence="3">Outer membrane protein beta-barrel domain-containing protein</fullName>
    </recommendedName>
</protein>
<keyword evidence="2" id="KW-1185">Reference proteome</keyword>
<accession>A0ABM7NWF6</accession>
<dbReference type="Proteomes" id="UP001319045">
    <property type="component" value="Chromosome"/>
</dbReference>
<dbReference type="EMBL" id="AP024484">
    <property type="protein sequence ID" value="BCS84854.1"/>
    <property type="molecule type" value="Genomic_DNA"/>
</dbReference>
<proteinExistence type="predicted"/>
<reference evidence="1 2" key="1">
    <citation type="journal article" date="2022" name="Int. J. Syst. Evol. Microbiol.">
        <title>Prevotella herbatica sp. nov., a plant polysaccharide-decomposing anaerobic bacterium isolated from a methanogenic reactor.</title>
        <authorList>
            <person name="Uek A."/>
            <person name="Tonouchi A."/>
            <person name="Kaku N."/>
            <person name="Ueki K."/>
        </authorList>
    </citation>
    <scope>NUCLEOTIDE SEQUENCE [LARGE SCALE GENOMIC DNA]</scope>
    <source>
        <strain evidence="1 2">WR041</strain>
    </source>
</reference>
<sequence length="906" mass="103457">MGRDYDHTIQGHVVDNISGDGLTPKIILMTADSVVIDTTTAELEDNPFTGGKIGSYYFEKINQKGRYIIKAVMENYSDAYTDCELRSNRQSAIFAKLIRMMKVFHELPEVLVKATKLKMVMQGDTIVYNANAFNLANGSMLDALIAKLPGAKLNKDGQIYVNGKYIESLLVNGHEFFSGNPKLALENLPAYTVNKIKVFNKAGAASVMMGHNMGDQSYVMDVRLKREYATGYMSNLETGMGTKDRYQVRGFGMKFSNKERIGAFVNINNLNDNQRAELNGEWKPQDMPDGLLATKTAGLSYLYFIKGTDWLSSDITYTHTSSDNVTKQNAQTFLPGGDAYKNSYAKDLESRDLWKSNTQLHLTQDGFFTSDYLNLSYQHTNGRGNMNTETLDSTSVVNRLLTENSIESSEFNFKAKSENGLRVFVTDMWRLSLSAEYNRKTQKSFAMQDIQYLQGTPSRDYRNPYTNAPNQHLKLFGSTSYTFMLREKSIMPEYIYTYSYDKASNLFYRLDKLAGRDSSRFDILPSAVNALAGSLDGENSYRYHEYRNQHEFSLNYKDLKCKLLNADVQVKMPIRIVNANLYYERMGRHDVMRKSVFFEPSLYIYHQGNKTEWSLTAESQSDLPDLTAMTNYRDDSEPLYIKEGNSDLKDIHRYSLEVNSTFHGPHQRAFSLWTAWHKTDNSTAYQLTYDKTTGISTLRPMSVNGNWDANGGMGYTRTLDNAQKFTTDNQLWINYYHNVDLATVSGLTTSQRSIVNNWKMGGESKLIFHANDNYEFTLHGGGNYYLINSQREGFSNIHAGDYSMGLNTTLSLPWNFQISTDMTMFARRGYQQAEMNTTDWVWNAQLTRSFVKGKLLAKLQGFDLLHELSSTQYAMNAQGRTEIWHNSIPRYVMLSLAWRFSINPKK</sequence>
<name>A0ABM7NWF6_9BACT</name>
<dbReference type="SUPFAM" id="SSF56935">
    <property type="entry name" value="Porins"/>
    <property type="match status" value="1"/>
</dbReference>
<evidence type="ECO:0000313" key="1">
    <source>
        <dbReference type="EMBL" id="BCS84854.1"/>
    </source>
</evidence>
<evidence type="ECO:0000313" key="2">
    <source>
        <dbReference type="Proteomes" id="UP001319045"/>
    </source>
</evidence>
<gene>
    <name evidence="1" type="ORF">prwr041_07470</name>
</gene>